<protein>
    <submittedName>
        <fullName evidence="1">Uncharacterized protein</fullName>
    </submittedName>
</protein>
<dbReference type="Proteomes" id="UP000265520">
    <property type="component" value="Unassembled WGS sequence"/>
</dbReference>
<name>A0A392UME9_9FABA</name>
<accession>A0A392UME9</accession>
<reference evidence="1 2" key="1">
    <citation type="journal article" date="2018" name="Front. Plant Sci.">
        <title>Red Clover (Trifolium pratense) and Zigzag Clover (T. medium) - A Picture of Genomic Similarities and Differences.</title>
        <authorList>
            <person name="Dluhosova J."/>
            <person name="Istvanek J."/>
            <person name="Nedelnik J."/>
            <person name="Repkova J."/>
        </authorList>
    </citation>
    <scope>NUCLEOTIDE SEQUENCE [LARGE SCALE GENOMIC DNA]</scope>
    <source>
        <strain evidence="2">cv. 10/8</strain>
        <tissue evidence="1">Leaf</tissue>
    </source>
</reference>
<evidence type="ECO:0000313" key="2">
    <source>
        <dbReference type="Proteomes" id="UP000265520"/>
    </source>
</evidence>
<organism evidence="1 2">
    <name type="scientific">Trifolium medium</name>
    <dbReference type="NCBI Taxonomy" id="97028"/>
    <lineage>
        <taxon>Eukaryota</taxon>
        <taxon>Viridiplantae</taxon>
        <taxon>Streptophyta</taxon>
        <taxon>Embryophyta</taxon>
        <taxon>Tracheophyta</taxon>
        <taxon>Spermatophyta</taxon>
        <taxon>Magnoliopsida</taxon>
        <taxon>eudicotyledons</taxon>
        <taxon>Gunneridae</taxon>
        <taxon>Pentapetalae</taxon>
        <taxon>rosids</taxon>
        <taxon>fabids</taxon>
        <taxon>Fabales</taxon>
        <taxon>Fabaceae</taxon>
        <taxon>Papilionoideae</taxon>
        <taxon>50 kb inversion clade</taxon>
        <taxon>NPAAA clade</taxon>
        <taxon>Hologalegina</taxon>
        <taxon>IRL clade</taxon>
        <taxon>Trifolieae</taxon>
        <taxon>Trifolium</taxon>
    </lineage>
</organism>
<dbReference type="AlphaFoldDB" id="A0A392UME9"/>
<sequence>YKGGGGGNECDSGRKCLNVGRRWRC</sequence>
<feature type="non-terminal residue" evidence="1">
    <location>
        <position position="1"/>
    </location>
</feature>
<comment type="caution">
    <text evidence="1">The sequence shown here is derived from an EMBL/GenBank/DDBJ whole genome shotgun (WGS) entry which is preliminary data.</text>
</comment>
<proteinExistence type="predicted"/>
<evidence type="ECO:0000313" key="1">
    <source>
        <dbReference type="EMBL" id="MCI73937.1"/>
    </source>
</evidence>
<dbReference type="EMBL" id="LXQA010849641">
    <property type="protein sequence ID" value="MCI73937.1"/>
    <property type="molecule type" value="Genomic_DNA"/>
</dbReference>
<keyword evidence="2" id="KW-1185">Reference proteome</keyword>